<dbReference type="InterPro" id="IPR014001">
    <property type="entry name" value="Helicase_ATP-bd"/>
</dbReference>
<dbReference type="FunFam" id="3.40.50.300:FF:000863">
    <property type="entry name" value="DNA excision repair protein ERCC-6"/>
    <property type="match status" value="1"/>
</dbReference>
<feature type="coiled-coil region" evidence="14">
    <location>
        <begin position="92"/>
        <end position="171"/>
    </location>
</feature>
<feature type="region of interest" description="Disordered" evidence="15">
    <location>
        <begin position="287"/>
        <end position="317"/>
    </location>
</feature>
<evidence type="ECO:0000256" key="15">
    <source>
        <dbReference type="SAM" id="MobiDB-lite"/>
    </source>
</evidence>
<evidence type="ECO:0000256" key="3">
    <source>
        <dbReference type="ARBA" id="ARBA00022741"/>
    </source>
</evidence>
<dbReference type="SMART" id="SM00490">
    <property type="entry name" value="HELICc"/>
    <property type="match status" value="1"/>
</dbReference>
<dbReference type="InParanoid" id="A0A6P8ID01"/>
<keyword evidence="9" id="KW-0234">DNA repair</keyword>
<evidence type="ECO:0000256" key="2">
    <source>
        <dbReference type="ARBA" id="ARBA00007025"/>
    </source>
</evidence>
<protein>
    <recommendedName>
        <fullName evidence="11">DNA excision repair protein ERCC-6</fullName>
    </recommendedName>
    <alternativeName>
        <fullName evidence="12">ATP-dependent helicase ERCC6</fullName>
    </alternativeName>
    <alternativeName>
        <fullName evidence="13">Cockayne syndrome protein CSB</fullName>
    </alternativeName>
</protein>
<comment type="similarity">
    <text evidence="2">Belongs to the SNF2/RAD54 helicase family.</text>
</comment>
<accession>A0A6P8ID01</accession>
<dbReference type="KEGG" id="aten:116299309"/>
<keyword evidence="14" id="KW-0175">Coiled coil</keyword>
<dbReference type="GO" id="GO:0004386">
    <property type="term" value="F:helicase activity"/>
    <property type="evidence" value="ECO:0007669"/>
    <property type="project" value="UniProtKB-KW"/>
</dbReference>
<keyword evidence="7" id="KW-0067">ATP-binding</keyword>
<dbReference type="Gene3D" id="3.40.50.10810">
    <property type="entry name" value="Tandem AAA-ATPase domain"/>
    <property type="match status" value="1"/>
</dbReference>
<evidence type="ECO:0000256" key="12">
    <source>
        <dbReference type="ARBA" id="ARBA00076356"/>
    </source>
</evidence>
<name>A0A6P8ID01_ACTTE</name>
<evidence type="ECO:0000256" key="6">
    <source>
        <dbReference type="ARBA" id="ARBA00022806"/>
    </source>
</evidence>
<dbReference type="InterPro" id="IPR001650">
    <property type="entry name" value="Helicase_C-like"/>
</dbReference>
<proteinExistence type="inferred from homology"/>
<dbReference type="InterPro" id="IPR059240">
    <property type="entry name" value="cc_ERCC-6_N"/>
</dbReference>
<keyword evidence="4" id="KW-0227">DNA damage</keyword>
<dbReference type="FunCoup" id="A0A6P8ID01">
    <property type="interactions" value="2246"/>
</dbReference>
<evidence type="ECO:0000256" key="5">
    <source>
        <dbReference type="ARBA" id="ARBA00022801"/>
    </source>
</evidence>
<dbReference type="CDD" id="cd18000">
    <property type="entry name" value="DEXHc_ERCC6"/>
    <property type="match status" value="1"/>
</dbReference>
<dbReference type="GO" id="GO:0008094">
    <property type="term" value="F:ATP-dependent activity, acting on DNA"/>
    <property type="evidence" value="ECO:0007669"/>
    <property type="project" value="TreeGrafter"/>
</dbReference>
<sequence>MNKTMEDESNLEIEEEEEGEGEKMAEELDQETLGPVASHKTKSYGISIDSSRIRAVPVEEQSSVLRGLGIDVFNQEEFEEGVLQQVDEAIAAKEMEALVKSWEKQLKSVEEEIRTTIQEIDQTERILKGIEASEISSYESRRRAESVRRQHDNKLKQLKKLEATQKSLQNKIGLDGEEEEVEVEYDDKKCTVAEGHEKDTGQTSILQNRLQIMKEIEQEREKLIQTGQMTPFGGFVSVPGTSKAQDIYEDEADEVNDNNDDTNDICQSPVEVDSDEYIPDEQELRDSWYDNKPSSTRASIRKLSKPSLKKKQTIPSSNVRYTEDDAVEIKSKKTKKKVVDRFKSKAVDDGDDNLFRKRIRHERIQKLLKEQAKLDANAESDSEEEMPDMEFDNRMKIPGNIWHRLYAYQQTGVKWLWELHCQQAGGIVGDEMGLGKTIQVIAFLAGLKYSNIGSKKSRHSLGPVLIVCPVTVLQQWVAEFHKWSPEFRVAVLHDTGSYQGYKETLVRKICQANGVIVTSYSGVRMNADCLLAQRWDYVILDEGHKIRNPDAEITLICKQFRTPHRIILSGTPMQNNLRELWSLFDFVFPGKLGTLPVFMTEFSVPITTGGYANASSIQVQTAYKCACVLRDTINPYLLRRLKKDVKMSLDLPDKNEQVLFCRLTEEQRELYQEYLDSREVQSILAGNYKVFPGLIMLRKICNHPDLTSQAGSLIKAKQDKLKAEKGLLQPPDEDDGYGDWRRGGKMIVVEALLKLWKAQGHRVLLFSQTRQMLNILEMFVKSRGYSYRRMDGSTSVSSRQPLVNKFNQDPSIFVFLLTTRVGGIGVNLIGADRVIIYDPDWNPSTDTQARERSWRIGQLKKVTIYRLLTSGTIEEKIYHRQIFKQFLTNRVLKDPKQRRFFKTNDLFELFTLDESYKKQGTETSAIFAGTNCEINVRVKKKRKAVDPRESAQPLKKTRSIEKQKKKSKTTNKITTVQDDGGAFSIDARDIMEISSANRNASDKTNDAKDTSKTPIKNEETNEKEDSQDQKQLNTGVTKINTSEVDIKGIENQSRDLQDNVTGMMTAVINDGSSRDIGITCSARDNLPEEEMTLSKPINDATSRKSVPEVKWSKPVQGVMLTQPEQKGMSSKYIQEMTSRPSTSGVIGEKQKKTRKVKASSMSDKELRKQLRLKKEKKRRKKKGKIEGQIIDNLDYHEVFHDSSTTDLEDQEHNRGTQSEDLILKTLFKDGGVHSVLRHDVIMDSGNPDYTLVETEANRVAKQAVMALKKSRQKCLRASAGVPTWTGVSGLSGLAETAAKPRPKFGKRNTASASPKPPKKNKPDEPLFSGAVMGLRENKDSESDSVSSNQLLAKMRARNNILPDEEAGTSTEIAGTEHDGLLAEVTQFVLSGATVPGQATSQEIVERFKTQLPQENSSVFRAMLRRICDFSRGNDKRGVWKLKSEFF</sequence>
<dbReference type="InterPro" id="IPR000330">
    <property type="entry name" value="SNF2_N"/>
</dbReference>
<dbReference type="GO" id="GO:0006283">
    <property type="term" value="P:transcription-coupled nucleotide-excision repair"/>
    <property type="evidence" value="ECO:0007669"/>
    <property type="project" value="TreeGrafter"/>
</dbReference>
<dbReference type="Pfam" id="PF25875">
    <property type="entry name" value="WHD_Rad26_CSB"/>
    <property type="match status" value="1"/>
</dbReference>
<keyword evidence="3" id="KW-0547">Nucleotide-binding</keyword>
<dbReference type="GeneID" id="116299309"/>
<dbReference type="PANTHER" id="PTHR45629">
    <property type="entry name" value="SNF2/RAD54 FAMILY MEMBER"/>
    <property type="match status" value="1"/>
</dbReference>
<keyword evidence="18" id="KW-1185">Reference proteome</keyword>
<evidence type="ECO:0000256" key="9">
    <source>
        <dbReference type="ARBA" id="ARBA00023204"/>
    </source>
</evidence>
<feature type="region of interest" description="Disordered" evidence="15">
    <location>
        <begin position="940"/>
        <end position="975"/>
    </location>
</feature>
<feature type="domain" description="Helicase C-terminal" evidence="17">
    <location>
        <begin position="748"/>
        <end position="907"/>
    </location>
</feature>
<dbReference type="InterPro" id="IPR049730">
    <property type="entry name" value="SNF2/RAD54-like_C"/>
</dbReference>
<evidence type="ECO:0000256" key="7">
    <source>
        <dbReference type="ARBA" id="ARBA00022840"/>
    </source>
</evidence>
<evidence type="ECO:0000313" key="19">
    <source>
        <dbReference type="RefSeq" id="XP_031563807.1"/>
    </source>
</evidence>
<dbReference type="InterPro" id="IPR058951">
    <property type="entry name" value="WHD_Rad26_CSB-like"/>
</dbReference>
<dbReference type="RefSeq" id="XP_031563807.1">
    <property type="nucleotide sequence ID" value="XM_031707947.1"/>
</dbReference>
<evidence type="ECO:0000256" key="14">
    <source>
        <dbReference type="SAM" id="Coils"/>
    </source>
</evidence>
<feature type="region of interest" description="Disordered" evidence="15">
    <location>
        <begin position="1296"/>
        <end position="1328"/>
    </location>
</feature>
<dbReference type="Pfam" id="PF00176">
    <property type="entry name" value="SNF2-rel_dom"/>
    <property type="match status" value="1"/>
</dbReference>
<feature type="domain" description="Helicase ATP-binding" evidence="16">
    <location>
        <begin position="417"/>
        <end position="590"/>
    </location>
</feature>
<dbReference type="Gene3D" id="3.40.50.300">
    <property type="entry name" value="P-loop containing nucleotide triphosphate hydrolases"/>
    <property type="match status" value="1"/>
</dbReference>
<dbReference type="OrthoDB" id="5968002at2759"/>
<dbReference type="PROSITE" id="PS51192">
    <property type="entry name" value="HELICASE_ATP_BIND_1"/>
    <property type="match status" value="1"/>
</dbReference>
<evidence type="ECO:0000256" key="13">
    <source>
        <dbReference type="ARBA" id="ARBA00079118"/>
    </source>
</evidence>
<dbReference type="CDD" id="cd22254">
    <property type="entry name" value="CSB_WHD"/>
    <property type="match status" value="1"/>
</dbReference>
<dbReference type="CDD" id="cd21397">
    <property type="entry name" value="cc_ERCC-6_N"/>
    <property type="match status" value="1"/>
</dbReference>
<dbReference type="GO" id="GO:0005524">
    <property type="term" value="F:ATP binding"/>
    <property type="evidence" value="ECO:0007669"/>
    <property type="project" value="UniProtKB-KW"/>
</dbReference>
<evidence type="ECO:0000313" key="18">
    <source>
        <dbReference type="Proteomes" id="UP000515163"/>
    </source>
</evidence>
<feature type="region of interest" description="Disordered" evidence="15">
    <location>
        <begin position="994"/>
        <end position="1033"/>
    </location>
</feature>
<keyword evidence="6" id="KW-0347">Helicase</keyword>
<evidence type="ECO:0000259" key="17">
    <source>
        <dbReference type="PROSITE" id="PS51194"/>
    </source>
</evidence>
<dbReference type="SMART" id="SM00487">
    <property type="entry name" value="DEXDc"/>
    <property type="match status" value="1"/>
</dbReference>
<evidence type="ECO:0000259" key="16">
    <source>
        <dbReference type="PROSITE" id="PS51192"/>
    </source>
</evidence>
<feature type="compositionally biased region" description="Basic and acidic residues" evidence="15">
    <location>
        <begin position="1000"/>
        <end position="1028"/>
    </location>
</feature>
<dbReference type="Pfam" id="PF00271">
    <property type="entry name" value="Helicase_C"/>
    <property type="match status" value="1"/>
</dbReference>
<dbReference type="FunFam" id="3.40.50.10810:FF:000042">
    <property type="entry name" value="SNF2 family helicase-like protein"/>
    <property type="match status" value="1"/>
</dbReference>
<dbReference type="PROSITE" id="PS51194">
    <property type="entry name" value="HELICASE_CTER"/>
    <property type="match status" value="1"/>
</dbReference>
<dbReference type="SUPFAM" id="SSF52540">
    <property type="entry name" value="P-loop containing nucleoside triphosphate hydrolases"/>
    <property type="match status" value="2"/>
</dbReference>
<feature type="region of interest" description="Disordered" evidence="15">
    <location>
        <begin position="1137"/>
        <end position="1185"/>
    </location>
</feature>
<evidence type="ECO:0000256" key="1">
    <source>
        <dbReference type="ARBA" id="ARBA00004123"/>
    </source>
</evidence>
<organism evidence="18 19">
    <name type="scientific">Actinia tenebrosa</name>
    <name type="common">Australian red waratah sea anemone</name>
    <dbReference type="NCBI Taxonomy" id="6105"/>
    <lineage>
        <taxon>Eukaryota</taxon>
        <taxon>Metazoa</taxon>
        <taxon>Cnidaria</taxon>
        <taxon>Anthozoa</taxon>
        <taxon>Hexacorallia</taxon>
        <taxon>Actiniaria</taxon>
        <taxon>Actiniidae</taxon>
        <taxon>Actinia</taxon>
    </lineage>
</organism>
<keyword evidence="8" id="KW-0238">DNA-binding</keyword>
<feature type="compositionally biased region" description="Basic residues" evidence="15">
    <location>
        <begin position="1169"/>
        <end position="1183"/>
    </location>
</feature>
<feature type="compositionally biased region" description="Basic residues" evidence="15">
    <location>
        <begin position="299"/>
        <end position="312"/>
    </location>
</feature>
<feature type="region of interest" description="Disordered" evidence="15">
    <location>
        <begin position="1"/>
        <end position="41"/>
    </location>
</feature>
<feature type="compositionally biased region" description="Acidic residues" evidence="15">
    <location>
        <begin position="7"/>
        <end position="20"/>
    </location>
</feature>
<keyword evidence="5" id="KW-0378">Hydrolase</keyword>
<dbReference type="GO" id="GO:0016787">
    <property type="term" value="F:hydrolase activity"/>
    <property type="evidence" value="ECO:0007669"/>
    <property type="project" value="UniProtKB-KW"/>
</dbReference>
<evidence type="ECO:0000256" key="11">
    <source>
        <dbReference type="ARBA" id="ARBA00071998"/>
    </source>
</evidence>
<evidence type="ECO:0000256" key="8">
    <source>
        <dbReference type="ARBA" id="ARBA00023125"/>
    </source>
</evidence>
<evidence type="ECO:0000256" key="10">
    <source>
        <dbReference type="ARBA" id="ARBA00023242"/>
    </source>
</evidence>
<dbReference type="InterPro" id="IPR027417">
    <property type="entry name" value="P-loop_NTPase"/>
</dbReference>
<keyword evidence="10" id="KW-0539">Nucleus</keyword>
<evidence type="ECO:0000256" key="4">
    <source>
        <dbReference type="ARBA" id="ARBA00022763"/>
    </source>
</evidence>
<dbReference type="GO" id="GO:0005634">
    <property type="term" value="C:nucleus"/>
    <property type="evidence" value="ECO:0007669"/>
    <property type="project" value="UniProtKB-SubCell"/>
</dbReference>
<comment type="subcellular location">
    <subcellularLocation>
        <location evidence="1">Nucleus</location>
    </subcellularLocation>
</comment>
<dbReference type="InterPro" id="IPR038718">
    <property type="entry name" value="SNF2-like_sf"/>
</dbReference>
<dbReference type="InterPro" id="IPR050496">
    <property type="entry name" value="SNF2_RAD54_helicase_repair"/>
</dbReference>
<reference evidence="19" key="1">
    <citation type="submission" date="2025-08" db="UniProtKB">
        <authorList>
            <consortium name="RefSeq"/>
        </authorList>
    </citation>
    <scope>IDENTIFICATION</scope>
    <source>
        <tissue evidence="19">Tentacle</tissue>
    </source>
</reference>
<gene>
    <name evidence="19" type="primary">LOC116299309</name>
</gene>
<dbReference type="Proteomes" id="UP000515163">
    <property type="component" value="Unplaced"/>
</dbReference>
<dbReference type="CDD" id="cd18793">
    <property type="entry name" value="SF2_C_SNF"/>
    <property type="match status" value="1"/>
</dbReference>
<dbReference type="PANTHER" id="PTHR45629:SF7">
    <property type="entry name" value="DNA EXCISION REPAIR PROTEIN ERCC-6-RELATED"/>
    <property type="match status" value="1"/>
</dbReference>